<dbReference type="AlphaFoldDB" id="A0A1G8CWE2"/>
<sequence length="67" mass="7719">MEEEDIADYRYTIEEHNESFITVILGLLFGLLRVDTTEKSNNNNTLFSKSSPVIPKITIKGFIFNHN</sequence>
<evidence type="ECO:0000313" key="1">
    <source>
        <dbReference type="EMBL" id="SDH49798.1"/>
    </source>
</evidence>
<name>A0A1G8CWE2_9BACI</name>
<protein>
    <submittedName>
        <fullName evidence="1">Uncharacterized protein</fullName>
    </submittedName>
</protein>
<dbReference type="Proteomes" id="UP000199017">
    <property type="component" value="Unassembled WGS sequence"/>
</dbReference>
<dbReference type="STRING" id="930129.SAMN05216352_101470"/>
<proteinExistence type="predicted"/>
<organism evidence="1 2">
    <name type="scientific">Alteribacillus bidgolensis</name>
    <dbReference type="NCBI Taxonomy" id="930129"/>
    <lineage>
        <taxon>Bacteria</taxon>
        <taxon>Bacillati</taxon>
        <taxon>Bacillota</taxon>
        <taxon>Bacilli</taxon>
        <taxon>Bacillales</taxon>
        <taxon>Bacillaceae</taxon>
        <taxon>Alteribacillus</taxon>
    </lineage>
</organism>
<evidence type="ECO:0000313" key="2">
    <source>
        <dbReference type="Proteomes" id="UP000199017"/>
    </source>
</evidence>
<keyword evidence="2" id="KW-1185">Reference proteome</keyword>
<gene>
    <name evidence="1" type="ORF">SAMN05216352_101470</name>
</gene>
<dbReference type="EMBL" id="FNDU01000001">
    <property type="protein sequence ID" value="SDH49798.1"/>
    <property type="molecule type" value="Genomic_DNA"/>
</dbReference>
<accession>A0A1G8CWE2</accession>
<reference evidence="1 2" key="1">
    <citation type="submission" date="2016-10" db="EMBL/GenBank/DDBJ databases">
        <authorList>
            <person name="de Groot N.N."/>
        </authorList>
    </citation>
    <scope>NUCLEOTIDE SEQUENCE [LARGE SCALE GENOMIC DNA]</scope>
    <source>
        <strain evidence="2">P4B,CCM 7963,CECT 7998,DSM 25260,IBRC-M 10614,KCTC 13821</strain>
    </source>
</reference>